<accession>A0A915EV45</accession>
<dbReference type="AlphaFoldDB" id="A0A915EV45"/>
<name>A0A915EV45_9BILA</name>
<proteinExistence type="predicted"/>
<sequence length="156" mass="17173">MRGISGLTKALSAVDTKMGRLRSEMAQELNNAINQSSTSLNHAINQSSTSLDTKITSLDTKITILGDNVAEQLSKAEQKLSNLLVKQDKKISALQEEAVRKALSHKGEEFCRSINMTSPTHIIEHLKNWNVLPPDSDVSQLTQVLAEAYIKPVKFS</sequence>
<dbReference type="Proteomes" id="UP000887574">
    <property type="component" value="Unplaced"/>
</dbReference>
<organism evidence="1 2">
    <name type="scientific">Ditylenchus dipsaci</name>
    <dbReference type="NCBI Taxonomy" id="166011"/>
    <lineage>
        <taxon>Eukaryota</taxon>
        <taxon>Metazoa</taxon>
        <taxon>Ecdysozoa</taxon>
        <taxon>Nematoda</taxon>
        <taxon>Chromadorea</taxon>
        <taxon>Rhabditida</taxon>
        <taxon>Tylenchina</taxon>
        <taxon>Tylenchomorpha</taxon>
        <taxon>Sphaerularioidea</taxon>
        <taxon>Anguinidae</taxon>
        <taxon>Anguininae</taxon>
        <taxon>Ditylenchus</taxon>
    </lineage>
</organism>
<reference evidence="2" key="1">
    <citation type="submission" date="2022-11" db="UniProtKB">
        <authorList>
            <consortium name="WormBaseParasite"/>
        </authorList>
    </citation>
    <scope>IDENTIFICATION</scope>
</reference>
<protein>
    <submittedName>
        <fullName evidence="2">Uncharacterized protein</fullName>
    </submittedName>
</protein>
<evidence type="ECO:0000313" key="2">
    <source>
        <dbReference type="WBParaSite" id="jg958"/>
    </source>
</evidence>
<keyword evidence="1" id="KW-1185">Reference proteome</keyword>
<dbReference type="WBParaSite" id="jg958">
    <property type="protein sequence ID" value="jg958"/>
    <property type="gene ID" value="jg958"/>
</dbReference>
<evidence type="ECO:0000313" key="1">
    <source>
        <dbReference type="Proteomes" id="UP000887574"/>
    </source>
</evidence>